<evidence type="ECO:0000313" key="6">
    <source>
        <dbReference type="EMBL" id="TDR77852.1"/>
    </source>
</evidence>
<dbReference type="Gene3D" id="1.10.10.60">
    <property type="entry name" value="Homeodomain-like"/>
    <property type="match status" value="1"/>
</dbReference>
<dbReference type="GO" id="GO:0000976">
    <property type="term" value="F:transcription cis-regulatory region binding"/>
    <property type="evidence" value="ECO:0007669"/>
    <property type="project" value="TreeGrafter"/>
</dbReference>
<dbReference type="Proteomes" id="UP000295611">
    <property type="component" value="Unassembled WGS sequence"/>
</dbReference>
<organism evidence="6 7">
    <name type="scientific">Paludibacterium purpuratum</name>
    <dbReference type="NCBI Taxonomy" id="1144873"/>
    <lineage>
        <taxon>Bacteria</taxon>
        <taxon>Pseudomonadati</taxon>
        <taxon>Pseudomonadota</taxon>
        <taxon>Betaproteobacteria</taxon>
        <taxon>Neisseriales</taxon>
        <taxon>Chromobacteriaceae</taxon>
        <taxon>Paludibacterium</taxon>
    </lineage>
</organism>
<reference evidence="6 7" key="1">
    <citation type="submission" date="2019-03" db="EMBL/GenBank/DDBJ databases">
        <title>Genomic Encyclopedia of Type Strains, Phase III (KMG-III): the genomes of soil and plant-associated and newly described type strains.</title>
        <authorList>
            <person name="Whitman W."/>
        </authorList>
    </citation>
    <scope>NUCLEOTIDE SEQUENCE [LARGE SCALE GENOMIC DNA]</scope>
    <source>
        <strain evidence="6 7">CECT 8976</strain>
    </source>
</reference>
<keyword evidence="7" id="KW-1185">Reference proteome</keyword>
<dbReference type="GO" id="GO:0003700">
    <property type="term" value="F:DNA-binding transcription factor activity"/>
    <property type="evidence" value="ECO:0007669"/>
    <property type="project" value="TreeGrafter"/>
</dbReference>
<feature type="DNA-binding region" description="H-T-H motif" evidence="4">
    <location>
        <begin position="28"/>
        <end position="47"/>
    </location>
</feature>
<dbReference type="PANTHER" id="PTHR30055">
    <property type="entry name" value="HTH-TYPE TRANSCRIPTIONAL REGULATOR RUTR"/>
    <property type="match status" value="1"/>
</dbReference>
<gene>
    <name evidence="6" type="ORF">DFP86_10992</name>
</gene>
<dbReference type="PROSITE" id="PS50977">
    <property type="entry name" value="HTH_TETR_2"/>
    <property type="match status" value="1"/>
</dbReference>
<name>A0A4R7B289_9NEIS</name>
<dbReference type="InterPro" id="IPR001647">
    <property type="entry name" value="HTH_TetR"/>
</dbReference>
<keyword evidence="1" id="KW-0805">Transcription regulation</keyword>
<evidence type="ECO:0000313" key="7">
    <source>
        <dbReference type="Proteomes" id="UP000295611"/>
    </source>
</evidence>
<dbReference type="InterPro" id="IPR009057">
    <property type="entry name" value="Homeodomain-like_sf"/>
</dbReference>
<dbReference type="Gene3D" id="1.10.357.10">
    <property type="entry name" value="Tetracycline Repressor, domain 2"/>
    <property type="match status" value="1"/>
</dbReference>
<proteinExistence type="predicted"/>
<evidence type="ECO:0000256" key="2">
    <source>
        <dbReference type="ARBA" id="ARBA00023125"/>
    </source>
</evidence>
<dbReference type="EMBL" id="SNZP01000009">
    <property type="protein sequence ID" value="TDR77852.1"/>
    <property type="molecule type" value="Genomic_DNA"/>
</dbReference>
<evidence type="ECO:0000259" key="5">
    <source>
        <dbReference type="PROSITE" id="PS50977"/>
    </source>
</evidence>
<dbReference type="InterPro" id="IPR050109">
    <property type="entry name" value="HTH-type_TetR-like_transc_reg"/>
</dbReference>
<evidence type="ECO:0000256" key="3">
    <source>
        <dbReference type="ARBA" id="ARBA00023163"/>
    </source>
</evidence>
<dbReference type="PANTHER" id="PTHR30055:SF119">
    <property type="entry name" value="NALC"/>
    <property type="match status" value="1"/>
</dbReference>
<evidence type="ECO:0000256" key="4">
    <source>
        <dbReference type="PROSITE-ProRule" id="PRU00335"/>
    </source>
</evidence>
<dbReference type="PRINTS" id="PR00455">
    <property type="entry name" value="HTHTETR"/>
</dbReference>
<protein>
    <submittedName>
        <fullName evidence="6">TetR family transcriptional regulator</fullName>
    </submittedName>
</protein>
<feature type="domain" description="HTH tetR-type" evidence="5">
    <location>
        <begin position="5"/>
        <end position="65"/>
    </location>
</feature>
<dbReference type="InterPro" id="IPR039536">
    <property type="entry name" value="TetR_C_Proteobacteria"/>
</dbReference>
<evidence type="ECO:0000256" key="1">
    <source>
        <dbReference type="ARBA" id="ARBA00023015"/>
    </source>
</evidence>
<comment type="caution">
    <text evidence="6">The sequence shown here is derived from an EMBL/GenBank/DDBJ whole genome shotgun (WGS) entry which is preliminary data.</text>
</comment>
<dbReference type="RefSeq" id="WP_166642252.1">
    <property type="nucleotide sequence ID" value="NZ_SNZP01000009.1"/>
</dbReference>
<dbReference type="Pfam" id="PF00440">
    <property type="entry name" value="TetR_N"/>
    <property type="match status" value="1"/>
</dbReference>
<dbReference type="FunFam" id="1.10.10.60:FF:000141">
    <property type="entry name" value="TetR family transcriptional regulator"/>
    <property type="match status" value="1"/>
</dbReference>
<dbReference type="SUPFAM" id="SSF46689">
    <property type="entry name" value="Homeodomain-like"/>
    <property type="match status" value="1"/>
</dbReference>
<keyword evidence="3" id="KW-0804">Transcription</keyword>
<accession>A0A4R7B289</accession>
<keyword evidence="2 4" id="KW-0238">DNA-binding</keyword>
<sequence>MKKGNAKRQAILDTAYRLFLAQGYDNTSMSEITTQVGGSKATLYHHFASKEELFVACMTAAIDQHVAGALASLSTDPDDMAMTLRRFGESFLQFVSSSDMVAVRRQMVAEASRLGVGKLFFDKIQTIGNEVALFLSACMASGKLRRDDSVLAANHLRGLLEAEILEPLLLQALETPPDDAEKNGMAQRAVAAFLRAYAPDDSRTLFE</sequence>
<dbReference type="AlphaFoldDB" id="A0A4R7B289"/>
<dbReference type="Pfam" id="PF14246">
    <property type="entry name" value="TetR_C_7"/>
    <property type="match status" value="1"/>
</dbReference>